<comment type="caution">
    <text evidence="1">The sequence shown here is derived from an EMBL/GenBank/DDBJ whole genome shotgun (WGS) entry which is preliminary data.</text>
</comment>
<gene>
    <name evidence="1" type="ORF">PIB30_087556</name>
</gene>
<name>A0ABU6RTW8_9FABA</name>
<organism evidence="1 2">
    <name type="scientific">Stylosanthes scabra</name>
    <dbReference type="NCBI Taxonomy" id="79078"/>
    <lineage>
        <taxon>Eukaryota</taxon>
        <taxon>Viridiplantae</taxon>
        <taxon>Streptophyta</taxon>
        <taxon>Embryophyta</taxon>
        <taxon>Tracheophyta</taxon>
        <taxon>Spermatophyta</taxon>
        <taxon>Magnoliopsida</taxon>
        <taxon>eudicotyledons</taxon>
        <taxon>Gunneridae</taxon>
        <taxon>Pentapetalae</taxon>
        <taxon>rosids</taxon>
        <taxon>fabids</taxon>
        <taxon>Fabales</taxon>
        <taxon>Fabaceae</taxon>
        <taxon>Papilionoideae</taxon>
        <taxon>50 kb inversion clade</taxon>
        <taxon>dalbergioids sensu lato</taxon>
        <taxon>Dalbergieae</taxon>
        <taxon>Pterocarpus clade</taxon>
        <taxon>Stylosanthes</taxon>
    </lineage>
</organism>
<proteinExistence type="predicted"/>
<reference evidence="1 2" key="1">
    <citation type="journal article" date="2023" name="Plants (Basel)">
        <title>Bridging the Gap: Combining Genomics and Transcriptomics Approaches to Understand Stylosanthes scabra, an Orphan Legume from the Brazilian Caatinga.</title>
        <authorList>
            <person name="Ferreira-Neto J.R.C."/>
            <person name="da Silva M.D."/>
            <person name="Binneck E."/>
            <person name="de Melo N.F."/>
            <person name="da Silva R.H."/>
            <person name="de Melo A.L.T.M."/>
            <person name="Pandolfi V."/>
            <person name="Bustamante F.O."/>
            <person name="Brasileiro-Vidal A.C."/>
            <person name="Benko-Iseppon A.M."/>
        </authorList>
    </citation>
    <scope>NUCLEOTIDE SEQUENCE [LARGE SCALE GENOMIC DNA]</scope>
    <source>
        <tissue evidence="1">Leaves</tissue>
    </source>
</reference>
<accession>A0ABU6RTW8</accession>
<dbReference type="EMBL" id="JASCZI010031756">
    <property type="protein sequence ID" value="MED6127374.1"/>
    <property type="molecule type" value="Genomic_DNA"/>
</dbReference>
<evidence type="ECO:0000313" key="2">
    <source>
        <dbReference type="Proteomes" id="UP001341840"/>
    </source>
</evidence>
<evidence type="ECO:0000313" key="1">
    <source>
        <dbReference type="EMBL" id="MED6127374.1"/>
    </source>
</evidence>
<dbReference type="Proteomes" id="UP001341840">
    <property type="component" value="Unassembled WGS sequence"/>
</dbReference>
<sequence>MATLFVTHAYRNRGRFSQLRHHFEIDHGNQDEQQFLFDLEIERTIRKLKKQTKAQRQLNFEEVEENNMAADPRRTLGDYTIPSTASCGSRIVRPNIKANNFELKHSLNQLVQQE</sequence>
<protein>
    <submittedName>
        <fullName evidence="1">Uncharacterized protein</fullName>
    </submittedName>
</protein>
<keyword evidence="2" id="KW-1185">Reference proteome</keyword>